<dbReference type="EMBL" id="FXYD01000003">
    <property type="protein sequence ID" value="SMX39400.1"/>
    <property type="molecule type" value="Genomic_DNA"/>
</dbReference>
<dbReference type="InterPro" id="IPR041893">
    <property type="entry name" value="ArdA_dom3"/>
</dbReference>
<dbReference type="Pfam" id="PF07275">
    <property type="entry name" value="ArdA"/>
    <property type="match status" value="1"/>
</dbReference>
<dbReference type="Gene3D" id="1.10.10.1190">
    <property type="entry name" value="Antirestriction protein ArdA, domain 3"/>
    <property type="match status" value="1"/>
</dbReference>
<evidence type="ECO:0000313" key="1">
    <source>
        <dbReference type="EMBL" id="SMX39400.1"/>
    </source>
</evidence>
<accession>A0A238K926</accession>
<name>A0A238K926_9RHOB</name>
<protein>
    <submittedName>
        <fullName evidence="1">Antirestriction protein (ArdA)</fullName>
    </submittedName>
</protein>
<dbReference type="InterPro" id="IPR009899">
    <property type="entry name" value="ArdA"/>
</dbReference>
<dbReference type="Proteomes" id="UP000203464">
    <property type="component" value="Unassembled WGS sequence"/>
</dbReference>
<reference evidence="2" key="1">
    <citation type="submission" date="2017-05" db="EMBL/GenBank/DDBJ databases">
        <authorList>
            <person name="Rodrigo-Torres L."/>
            <person name="Arahal R. D."/>
            <person name="Lucena T."/>
        </authorList>
    </citation>
    <scope>NUCLEOTIDE SEQUENCE [LARGE SCALE GENOMIC DNA]</scope>
    <source>
        <strain evidence="2">CECT 8868</strain>
    </source>
</reference>
<organism evidence="1 2">
    <name type="scientific">Octadecabacter ascidiaceicola</name>
    <dbReference type="NCBI Taxonomy" id="1655543"/>
    <lineage>
        <taxon>Bacteria</taxon>
        <taxon>Pseudomonadati</taxon>
        <taxon>Pseudomonadota</taxon>
        <taxon>Alphaproteobacteria</taxon>
        <taxon>Rhodobacterales</taxon>
        <taxon>Roseobacteraceae</taxon>
        <taxon>Octadecabacter</taxon>
    </lineage>
</organism>
<keyword evidence="2" id="KW-1185">Reference proteome</keyword>
<dbReference type="AlphaFoldDB" id="A0A238K926"/>
<proteinExistence type="predicted"/>
<gene>
    <name evidence="1" type="ORF">OCA8868_01958</name>
</gene>
<sequence length="168" mass="18982">MPQLHAQPYDISANGFYFESLEEYSTKAISNRNDYGGPVEEYEIQFIDGDHIDCDLAKAWGINQANIGQYFEACESWDDHEKTVFVIAVGEAGYSFDPDSVSPSDFDVEIYHVDSMKELAEQFADEGLFGEIPDHLANYIDMDAIAYDLAMDYTEVEIAGERLIYRAA</sequence>
<dbReference type="RefSeq" id="WP_093996377.1">
    <property type="nucleotide sequence ID" value="NZ_FXYD01000003.1"/>
</dbReference>
<dbReference type="OrthoDB" id="944647at2"/>
<evidence type="ECO:0000313" key="2">
    <source>
        <dbReference type="Proteomes" id="UP000203464"/>
    </source>
</evidence>